<keyword evidence="1" id="KW-1133">Transmembrane helix</keyword>
<dbReference type="AlphaFoldDB" id="A0A371PMT5"/>
<dbReference type="InterPro" id="IPR052928">
    <property type="entry name" value="Desiccation-related_membrane"/>
</dbReference>
<evidence type="ECO:0000313" key="3">
    <source>
        <dbReference type="Proteomes" id="UP000261905"/>
    </source>
</evidence>
<proteinExistence type="predicted"/>
<evidence type="ECO:0000256" key="1">
    <source>
        <dbReference type="SAM" id="Phobius"/>
    </source>
</evidence>
<accession>A0A371PMT5</accession>
<dbReference type="PANTHER" id="PTHR35792">
    <property type="entry name" value="GENERAL STRESS PROTEIN"/>
    <property type="match status" value="1"/>
</dbReference>
<dbReference type="RefSeq" id="WP_116045156.1">
    <property type="nucleotide sequence ID" value="NZ_QUBQ01000001.1"/>
</dbReference>
<dbReference type="InterPro" id="IPR024623">
    <property type="entry name" value="YtxH"/>
</dbReference>
<reference evidence="2 3" key="1">
    <citation type="submission" date="2018-08" db="EMBL/GenBank/DDBJ databases">
        <title>Paenibacillus sp. M4BSY-1, whole genome shotgun sequence.</title>
        <authorList>
            <person name="Tuo L."/>
        </authorList>
    </citation>
    <scope>NUCLEOTIDE SEQUENCE [LARGE SCALE GENOMIC DNA]</scope>
    <source>
        <strain evidence="2 3">M4BSY-1</strain>
    </source>
</reference>
<dbReference type="OrthoDB" id="9810874at2"/>
<dbReference type="EMBL" id="QUBQ01000001">
    <property type="protein sequence ID" value="REK77510.1"/>
    <property type="molecule type" value="Genomic_DNA"/>
</dbReference>
<comment type="caution">
    <text evidence="2">The sequence shown here is derived from an EMBL/GenBank/DDBJ whole genome shotgun (WGS) entry which is preliminary data.</text>
</comment>
<gene>
    <name evidence="2" type="ORF">DX130_11090</name>
</gene>
<keyword evidence="1" id="KW-0812">Transmembrane</keyword>
<dbReference type="Proteomes" id="UP000261905">
    <property type="component" value="Unassembled WGS sequence"/>
</dbReference>
<name>A0A371PMT5_9BACL</name>
<organism evidence="2 3">
    <name type="scientific">Paenibacillus paeoniae</name>
    <dbReference type="NCBI Taxonomy" id="2292705"/>
    <lineage>
        <taxon>Bacteria</taxon>
        <taxon>Bacillati</taxon>
        <taxon>Bacillota</taxon>
        <taxon>Bacilli</taxon>
        <taxon>Bacillales</taxon>
        <taxon>Paenibacillaceae</taxon>
        <taxon>Paenibacillus</taxon>
    </lineage>
</organism>
<sequence>MSTRKDTKGFLLGAIAGGVIGSITALLFAPKAGKELRQNISIGAQKVGDSTIKAANKVGETTGRIVREIGDQASSIAGNVVSSVKGLRKSSDASEIATISGVSTEFSSEEFVEEACDVSAEAVEEEASSDQL</sequence>
<dbReference type="PANTHER" id="PTHR35792:SF1">
    <property type="entry name" value="SLL0268 PROTEIN"/>
    <property type="match status" value="1"/>
</dbReference>
<protein>
    <submittedName>
        <fullName evidence="2">YtxH domain-containing protein</fullName>
    </submittedName>
</protein>
<evidence type="ECO:0000313" key="2">
    <source>
        <dbReference type="EMBL" id="REK77510.1"/>
    </source>
</evidence>
<dbReference type="Pfam" id="PF12732">
    <property type="entry name" value="YtxH"/>
    <property type="match status" value="1"/>
</dbReference>
<keyword evidence="3" id="KW-1185">Reference proteome</keyword>
<keyword evidence="1" id="KW-0472">Membrane</keyword>
<feature type="transmembrane region" description="Helical" evidence="1">
    <location>
        <begin position="9"/>
        <end position="29"/>
    </location>
</feature>